<evidence type="ECO:0008006" key="5">
    <source>
        <dbReference type="Google" id="ProtNLM"/>
    </source>
</evidence>
<evidence type="ECO:0000256" key="1">
    <source>
        <dbReference type="SAM" id="MobiDB-lite"/>
    </source>
</evidence>
<dbReference type="Proteomes" id="UP000076830">
    <property type="component" value="Chromosome"/>
</dbReference>
<name>A0A160DXG0_9GAMM</name>
<feature type="signal peptide" evidence="2">
    <location>
        <begin position="1"/>
        <end position="27"/>
    </location>
</feature>
<dbReference type="RefSeq" id="WP_067649299.1">
    <property type="nucleotide sequence ID" value="NZ_CP015249.1"/>
</dbReference>
<accession>A0A160DXG0</accession>
<dbReference type="PATRIC" id="fig|1300342.3.peg.2964"/>
<dbReference type="EMBL" id="CP015249">
    <property type="protein sequence ID" value="ANB19030.1"/>
    <property type="molecule type" value="Genomic_DNA"/>
</dbReference>
<feature type="region of interest" description="Disordered" evidence="1">
    <location>
        <begin position="161"/>
        <end position="217"/>
    </location>
</feature>
<keyword evidence="2" id="KW-0732">Signal</keyword>
<feature type="compositionally biased region" description="Low complexity" evidence="1">
    <location>
        <begin position="168"/>
        <end position="178"/>
    </location>
</feature>
<sequence length="271" mass="28802">MHVARALPSLVLLSTLFAVATAPAAFARPARLIDLTVVDRDTGQPLAPHYKEGRAHVAGVPGHRYAVRLTNRSGARVLAVLSVDGVNAVTGETASPDQGGYVLGPWESTQILGWRKSLDEVAQFTFTALPDSYASQTGRPANVGVIGVAVFEERQVPIERKRTPQVSAGEAPAAAPAAPREEAEAADAVPQRAQASAARPAERLGTGHGERETSTVTQTRFVRASSRPAEQVAIGYDSYRNLVARGIIVRPVAEREPVPFPGAFVPDPPRR</sequence>
<evidence type="ECO:0000256" key="2">
    <source>
        <dbReference type="SAM" id="SignalP"/>
    </source>
</evidence>
<dbReference type="AlphaFoldDB" id="A0A160DXG0"/>
<gene>
    <name evidence="3" type="ORF">I596_3038</name>
</gene>
<dbReference type="KEGG" id="dko:I596_3038"/>
<evidence type="ECO:0000313" key="4">
    <source>
        <dbReference type="Proteomes" id="UP000076830"/>
    </source>
</evidence>
<feature type="compositionally biased region" description="Low complexity" evidence="1">
    <location>
        <begin position="186"/>
        <end position="199"/>
    </location>
</feature>
<dbReference type="STRING" id="1300342.I596_3038"/>
<protein>
    <recommendedName>
        <fullName evidence="5">Secreted protein</fullName>
    </recommendedName>
</protein>
<keyword evidence="4" id="KW-1185">Reference proteome</keyword>
<organism evidence="3 4">
    <name type="scientific">Dokdonella koreensis DS-123</name>
    <dbReference type="NCBI Taxonomy" id="1300342"/>
    <lineage>
        <taxon>Bacteria</taxon>
        <taxon>Pseudomonadati</taxon>
        <taxon>Pseudomonadota</taxon>
        <taxon>Gammaproteobacteria</taxon>
        <taxon>Lysobacterales</taxon>
        <taxon>Rhodanobacteraceae</taxon>
        <taxon>Dokdonella</taxon>
    </lineage>
</organism>
<proteinExistence type="predicted"/>
<feature type="chain" id="PRO_5007813949" description="Secreted protein" evidence="2">
    <location>
        <begin position="28"/>
        <end position="271"/>
    </location>
</feature>
<dbReference type="OrthoDB" id="5393649at2"/>
<evidence type="ECO:0000313" key="3">
    <source>
        <dbReference type="EMBL" id="ANB19030.1"/>
    </source>
</evidence>
<reference evidence="3 4" key="1">
    <citation type="submission" date="2016-04" db="EMBL/GenBank/DDBJ databases">
        <title>Complete genome sequence of Dokdonella koreensis DS-123T.</title>
        <authorList>
            <person name="Kim J.F."/>
            <person name="Lee H."/>
            <person name="Kwak M.-J."/>
        </authorList>
    </citation>
    <scope>NUCLEOTIDE SEQUENCE [LARGE SCALE GENOMIC DNA]</scope>
    <source>
        <strain evidence="3 4">DS-123</strain>
    </source>
</reference>